<dbReference type="GO" id="GO:0005737">
    <property type="term" value="C:cytoplasm"/>
    <property type="evidence" value="ECO:0007669"/>
    <property type="project" value="TreeGrafter"/>
</dbReference>
<sequence length="492" mass="55999">MDAAAKPDAREVAPDMNANVDSSAKRVLVESLVIETDEKIRQKLICNLHVNEIQFGSMGQFAYKDIVNVATVYTNPNALTIRAYVLEGGKRVERNMKLELEDPERSRFFRQELERRSARKRSPHRPKNTSGNKLLILINPYSGQKRALQLWNNHVIPIFEKAEIDFDVVFTESVGHGTQIAEQLDLEEYDGVGVVSGDGLVSEVIAGFLRRNDRERALKLILPILTSHSSEPFSARDIFCFEAALMATRPRYLPLRILHVETEHDGHKPMFLSAVWGLIADIDLGSERFRWAGMIRLHMEAFIRITRLPSVAKYKARVSYKHVKDKQLLRSTKIKASAPREAFGDGHFDYEDVEPFTGGETKPGTSNSFEEIFDGSHCLEEGHLPTLDERVPNDWEVIEGEFAYVCLSASSHLGSDLPYMPSQRLNDEVFYLTLIDWNTIPTRFHVAMMMITIDRGAHLDYPFFQVPYTLDRLLYLVSGNPSSRLSGRTSRR</sequence>
<proteinExistence type="predicted"/>
<evidence type="ECO:0000313" key="2">
    <source>
        <dbReference type="EMBL" id="TKR87452.1"/>
    </source>
</evidence>
<protein>
    <recommendedName>
        <fullName evidence="1">DAGKc domain-containing protein</fullName>
    </recommendedName>
</protein>
<dbReference type="PANTHER" id="PTHR12358:SF112">
    <property type="entry name" value="LD11247P-RELATED"/>
    <property type="match status" value="1"/>
</dbReference>
<dbReference type="PROSITE" id="PS50146">
    <property type="entry name" value="DAGK"/>
    <property type="match status" value="1"/>
</dbReference>
<gene>
    <name evidence="2" type="ORF">L596_011848</name>
</gene>
<name>A0A4U5NVN8_STECR</name>
<dbReference type="PANTHER" id="PTHR12358">
    <property type="entry name" value="SPHINGOSINE KINASE"/>
    <property type="match status" value="1"/>
</dbReference>
<evidence type="ECO:0000259" key="1">
    <source>
        <dbReference type="PROSITE" id="PS50146"/>
    </source>
</evidence>
<keyword evidence="3" id="KW-1185">Reference proteome</keyword>
<evidence type="ECO:0000313" key="3">
    <source>
        <dbReference type="Proteomes" id="UP000298663"/>
    </source>
</evidence>
<dbReference type="InterPro" id="IPR050187">
    <property type="entry name" value="Lipid_Phosphate_FormReg"/>
</dbReference>
<dbReference type="Proteomes" id="UP000298663">
    <property type="component" value="Unassembled WGS sequence"/>
</dbReference>
<reference evidence="2 3" key="1">
    <citation type="journal article" date="2015" name="Genome Biol.">
        <title>Comparative genomics of Steinernema reveals deeply conserved gene regulatory networks.</title>
        <authorList>
            <person name="Dillman A.R."/>
            <person name="Macchietto M."/>
            <person name="Porter C.F."/>
            <person name="Rogers A."/>
            <person name="Williams B."/>
            <person name="Antoshechkin I."/>
            <person name="Lee M.M."/>
            <person name="Goodwin Z."/>
            <person name="Lu X."/>
            <person name="Lewis E.E."/>
            <person name="Goodrich-Blair H."/>
            <person name="Stock S.P."/>
            <person name="Adams B.J."/>
            <person name="Sternberg P.W."/>
            <person name="Mortazavi A."/>
        </authorList>
    </citation>
    <scope>NUCLEOTIDE SEQUENCE [LARGE SCALE GENOMIC DNA]</scope>
    <source>
        <strain evidence="2 3">ALL</strain>
    </source>
</reference>
<comment type="caution">
    <text evidence="2">The sequence shown here is derived from an EMBL/GenBank/DDBJ whole genome shotgun (WGS) entry which is preliminary data.</text>
</comment>
<dbReference type="Gene3D" id="2.60.200.40">
    <property type="match status" value="1"/>
</dbReference>
<dbReference type="InterPro" id="IPR001206">
    <property type="entry name" value="Diacylglycerol_kinase_cat_dom"/>
</dbReference>
<feature type="domain" description="DAGKc" evidence="1">
    <location>
        <begin position="129"/>
        <end position="264"/>
    </location>
</feature>
<accession>A0A4U5NVN8</accession>
<dbReference type="Gene3D" id="3.40.50.10330">
    <property type="entry name" value="Probable inorganic polyphosphate/atp-NAD kinase, domain 1"/>
    <property type="match status" value="1"/>
</dbReference>
<dbReference type="GO" id="GO:0046512">
    <property type="term" value="P:sphingosine biosynthetic process"/>
    <property type="evidence" value="ECO:0007669"/>
    <property type="project" value="TreeGrafter"/>
</dbReference>
<dbReference type="OrthoDB" id="3853857at2759"/>
<dbReference type="Pfam" id="PF00781">
    <property type="entry name" value="DAGK_cat"/>
    <property type="match status" value="1"/>
</dbReference>
<organism evidence="2 3">
    <name type="scientific">Steinernema carpocapsae</name>
    <name type="common">Entomopathogenic nematode</name>
    <dbReference type="NCBI Taxonomy" id="34508"/>
    <lineage>
        <taxon>Eukaryota</taxon>
        <taxon>Metazoa</taxon>
        <taxon>Ecdysozoa</taxon>
        <taxon>Nematoda</taxon>
        <taxon>Chromadorea</taxon>
        <taxon>Rhabditida</taxon>
        <taxon>Tylenchina</taxon>
        <taxon>Panagrolaimomorpha</taxon>
        <taxon>Strongyloidoidea</taxon>
        <taxon>Steinernematidae</taxon>
        <taxon>Steinernema</taxon>
    </lineage>
</organism>
<reference evidence="2 3" key="2">
    <citation type="journal article" date="2019" name="G3 (Bethesda)">
        <title>Hybrid Assembly of the Genome of the Entomopathogenic Nematode Steinernema carpocapsae Identifies the X-Chromosome.</title>
        <authorList>
            <person name="Serra L."/>
            <person name="Macchietto M."/>
            <person name="Macias-Munoz A."/>
            <person name="McGill C.J."/>
            <person name="Rodriguez I.M."/>
            <person name="Rodriguez B."/>
            <person name="Murad R."/>
            <person name="Mortazavi A."/>
        </authorList>
    </citation>
    <scope>NUCLEOTIDE SEQUENCE [LARGE SCALE GENOMIC DNA]</scope>
    <source>
        <strain evidence="2 3">ALL</strain>
    </source>
</reference>
<dbReference type="GO" id="GO:0016020">
    <property type="term" value="C:membrane"/>
    <property type="evidence" value="ECO:0007669"/>
    <property type="project" value="TreeGrafter"/>
</dbReference>
<dbReference type="InterPro" id="IPR016064">
    <property type="entry name" value="NAD/diacylglycerol_kinase_sf"/>
</dbReference>
<dbReference type="SUPFAM" id="SSF111331">
    <property type="entry name" value="NAD kinase/diacylglycerol kinase-like"/>
    <property type="match status" value="1"/>
</dbReference>
<dbReference type="EMBL" id="AZBU02000003">
    <property type="protein sequence ID" value="TKR87452.1"/>
    <property type="molecule type" value="Genomic_DNA"/>
</dbReference>
<dbReference type="GO" id="GO:0001727">
    <property type="term" value="F:lipid kinase activity"/>
    <property type="evidence" value="ECO:0007669"/>
    <property type="project" value="TreeGrafter"/>
</dbReference>
<dbReference type="AlphaFoldDB" id="A0A4U5NVN8"/>
<dbReference type="InterPro" id="IPR017438">
    <property type="entry name" value="ATP-NAD_kinase_N"/>
</dbReference>